<evidence type="ECO:0000259" key="2">
    <source>
        <dbReference type="Pfam" id="PF13002"/>
    </source>
</evidence>
<dbReference type="Pfam" id="PF13002">
    <property type="entry name" value="LDB19"/>
    <property type="match status" value="1"/>
</dbReference>
<evidence type="ECO:0000256" key="1">
    <source>
        <dbReference type="SAM" id="MobiDB-lite"/>
    </source>
</evidence>
<evidence type="ECO:0000313" key="4">
    <source>
        <dbReference type="Proteomes" id="UP000045706"/>
    </source>
</evidence>
<dbReference type="AlphaFoldDB" id="A0A0G4LR35"/>
<sequence length="340" mass="37393">MANCADCLDQYTELKKWTFLSHPTTLRKGRHQYPFSILLEGHLPASLDTPLVSIAYEFKSEVTLAKNARISALPIKFWKDFDVKRSLVQPDTPHHSVRVFPPTNIKAGADYDQIIHSTGSQHAVQLRLDGLTTVNDATKTVEYWKLKKITWKLEETIKTVAPACKKHQPTTTAEGSAPAAQKGASRTETRILGEKHMHDGWKSDYTATDGHVEFGFEYGVAASLLASSKNGAPGFACDSRSLDGTSVSHALMVEMVVSKEWAPAGKPHLAAQTGTGRILRMQYHIMLTECAGLGVSWDNEAPPVYSDVPPSPPAYPNAQPIDYEALEMLDALRTSPEPRA</sequence>
<feature type="non-terminal residue" evidence="3">
    <location>
        <position position="340"/>
    </location>
</feature>
<dbReference type="Proteomes" id="UP000045706">
    <property type="component" value="Unassembled WGS sequence"/>
</dbReference>
<feature type="domain" description="LDB19 N-terminal" evidence="2">
    <location>
        <begin position="2"/>
        <end position="168"/>
    </location>
</feature>
<dbReference type="EMBL" id="CVQI01016557">
    <property type="protein sequence ID" value="CRK24551.1"/>
    <property type="molecule type" value="Genomic_DNA"/>
</dbReference>
<evidence type="ECO:0000313" key="3">
    <source>
        <dbReference type="EMBL" id="CRK24551.1"/>
    </source>
</evidence>
<dbReference type="Gene3D" id="2.60.40.640">
    <property type="match status" value="1"/>
</dbReference>
<dbReference type="InterPro" id="IPR024391">
    <property type="entry name" value="LDB19_N"/>
</dbReference>
<name>A0A0G4LR35_VERLO</name>
<proteinExistence type="predicted"/>
<organism evidence="3 4">
    <name type="scientific">Verticillium longisporum</name>
    <name type="common">Verticillium dahliae var. longisporum</name>
    <dbReference type="NCBI Taxonomy" id="100787"/>
    <lineage>
        <taxon>Eukaryota</taxon>
        <taxon>Fungi</taxon>
        <taxon>Dikarya</taxon>
        <taxon>Ascomycota</taxon>
        <taxon>Pezizomycotina</taxon>
        <taxon>Sordariomycetes</taxon>
        <taxon>Hypocreomycetidae</taxon>
        <taxon>Glomerellales</taxon>
        <taxon>Plectosphaerellaceae</taxon>
        <taxon>Verticillium</taxon>
    </lineage>
</organism>
<accession>A0A0G4LR35</accession>
<feature type="region of interest" description="Disordered" evidence="1">
    <location>
        <begin position="165"/>
        <end position="186"/>
    </location>
</feature>
<dbReference type="InterPro" id="IPR014752">
    <property type="entry name" value="Arrestin-like_C"/>
</dbReference>
<reference evidence="4" key="1">
    <citation type="submission" date="2015-05" db="EMBL/GenBank/DDBJ databases">
        <authorList>
            <person name="Fogelqvist Johan"/>
        </authorList>
    </citation>
    <scope>NUCLEOTIDE SEQUENCE [LARGE SCALE GENOMIC DNA]</scope>
</reference>
<gene>
    <name evidence="3" type="ORF">BN1723_013346</name>
</gene>
<protein>
    <recommendedName>
        <fullName evidence="2">LDB19 N-terminal domain-containing protein</fullName>
    </recommendedName>
</protein>